<dbReference type="VEuPathDB" id="VectorBase:AFUN016588"/>
<sequence>MNLSLPFWLLLALIGLFATVTVGQSPCDASTRIRCNIHCRSYNKLPLCDDNECACEDKPTKAPKPPVEPPTKPPKTPEES</sequence>
<reference evidence="3" key="1">
    <citation type="submission" date="2020-05" db="UniProtKB">
        <authorList>
            <consortium name="EnsemblMetazoa"/>
        </authorList>
    </citation>
    <scope>IDENTIFICATION</scope>
    <source>
        <strain evidence="3">FUMOZ</strain>
    </source>
</reference>
<evidence type="ECO:0000313" key="3">
    <source>
        <dbReference type="EnsemblMetazoa" id="AFUN016588-PA"/>
    </source>
</evidence>
<evidence type="ECO:0000256" key="1">
    <source>
        <dbReference type="SAM" id="MobiDB-lite"/>
    </source>
</evidence>
<organism evidence="3">
    <name type="scientific">Anopheles funestus</name>
    <name type="common">African malaria mosquito</name>
    <dbReference type="NCBI Taxonomy" id="62324"/>
    <lineage>
        <taxon>Eukaryota</taxon>
        <taxon>Metazoa</taxon>
        <taxon>Ecdysozoa</taxon>
        <taxon>Arthropoda</taxon>
        <taxon>Hexapoda</taxon>
        <taxon>Insecta</taxon>
        <taxon>Pterygota</taxon>
        <taxon>Neoptera</taxon>
        <taxon>Endopterygota</taxon>
        <taxon>Diptera</taxon>
        <taxon>Nematocera</taxon>
        <taxon>Culicoidea</taxon>
        <taxon>Culicidae</taxon>
        <taxon>Anophelinae</taxon>
        <taxon>Anopheles</taxon>
    </lineage>
</organism>
<proteinExistence type="predicted"/>
<feature type="signal peptide" evidence="2">
    <location>
        <begin position="1"/>
        <end position="23"/>
    </location>
</feature>
<keyword evidence="2" id="KW-0732">Signal</keyword>
<dbReference type="EnsemblMetazoa" id="AFUN016588-RA">
    <property type="protein sequence ID" value="AFUN016588-PA"/>
    <property type="gene ID" value="AFUN016588"/>
</dbReference>
<evidence type="ECO:0000256" key="2">
    <source>
        <dbReference type="SAM" id="SignalP"/>
    </source>
</evidence>
<feature type="chain" id="PRO_5030076368" evidence="2">
    <location>
        <begin position="24"/>
        <end position="80"/>
    </location>
</feature>
<protein>
    <submittedName>
        <fullName evidence="3">Uncharacterized protein</fullName>
    </submittedName>
</protein>
<feature type="region of interest" description="Disordered" evidence="1">
    <location>
        <begin position="57"/>
        <end position="80"/>
    </location>
</feature>
<accession>A0A3F2YXP3</accession>
<dbReference type="AlphaFoldDB" id="A0A3F2YXP3"/>
<name>A0A3F2YXP3_ANOFN</name>
<feature type="compositionally biased region" description="Pro residues" evidence="1">
    <location>
        <begin position="62"/>
        <end position="74"/>
    </location>
</feature>